<accession>A0AAD2AWZ9</accession>
<name>A0AAD2AWZ9_9RALS</name>
<sequence length="57" mass="5867">MAQSVPMAASSEQGRNYKSELAYVGQSVTDPVSQTSTLTDCSNVAVPPAINPAIVPS</sequence>
<dbReference type="AlphaFoldDB" id="A0AAD2AWZ9"/>
<dbReference type="Proteomes" id="UP001189915">
    <property type="component" value="Unassembled WGS sequence"/>
</dbReference>
<reference evidence="1 2" key="1">
    <citation type="submission" date="2023-07" db="EMBL/GenBank/DDBJ databases">
        <authorList>
            <person name="Peeters C."/>
        </authorList>
    </citation>
    <scope>NUCLEOTIDE SEQUENCE [LARGE SCALE GENOMIC DNA]</scope>
    <source>
        <strain evidence="1 2">LMG 18091</strain>
    </source>
</reference>
<proteinExistence type="predicted"/>
<dbReference type="EMBL" id="CATWAF010000002">
    <property type="protein sequence ID" value="CAJ0692077.1"/>
    <property type="molecule type" value="Genomic_DNA"/>
</dbReference>
<protein>
    <submittedName>
        <fullName evidence="1">Uncharacterized protein</fullName>
    </submittedName>
</protein>
<evidence type="ECO:0000313" key="2">
    <source>
        <dbReference type="Proteomes" id="UP001189915"/>
    </source>
</evidence>
<keyword evidence="2" id="KW-1185">Reference proteome</keyword>
<organism evidence="1 2">
    <name type="scientific">Ralstonia wenshanensis</name>
    <dbReference type="NCBI Taxonomy" id="2842456"/>
    <lineage>
        <taxon>Bacteria</taxon>
        <taxon>Pseudomonadati</taxon>
        <taxon>Pseudomonadota</taxon>
        <taxon>Betaproteobacteria</taxon>
        <taxon>Burkholderiales</taxon>
        <taxon>Burkholderiaceae</taxon>
        <taxon>Ralstonia</taxon>
    </lineage>
</organism>
<gene>
    <name evidence="1" type="ORF">LMG18091_01553</name>
</gene>
<comment type="caution">
    <text evidence="1">The sequence shown here is derived from an EMBL/GenBank/DDBJ whole genome shotgun (WGS) entry which is preliminary data.</text>
</comment>
<evidence type="ECO:0000313" key="1">
    <source>
        <dbReference type="EMBL" id="CAJ0692077.1"/>
    </source>
</evidence>